<dbReference type="GO" id="GO:0006631">
    <property type="term" value="P:fatty acid metabolic process"/>
    <property type="evidence" value="ECO:0007669"/>
    <property type="project" value="InterPro"/>
</dbReference>
<proteinExistence type="inferred from homology"/>
<feature type="domain" description="3-hydroxyacyl-CoA dehydrogenase NAD binding" evidence="8">
    <location>
        <begin position="22"/>
        <end position="200"/>
    </location>
</feature>
<keyword evidence="10" id="KW-1185">Reference proteome</keyword>
<protein>
    <recommendedName>
        <fullName evidence="11">3-hydroxybutyryl-CoA dehydrogenase</fullName>
    </recommendedName>
</protein>
<gene>
    <name evidence="9" type="ORF">NDN08_003881</name>
</gene>
<keyword evidence="6" id="KW-0472">Membrane</keyword>
<dbReference type="InterPro" id="IPR008927">
    <property type="entry name" value="6-PGluconate_DH-like_C_sf"/>
</dbReference>
<evidence type="ECO:0000256" key="5">
    <source>
        <dbReference type="PIRSR" id="PIRSR000105-2"/>
    </source>
</evidence>
<dbReference type="Proteomes" id="UP001157974">
    <property type="component" value="Unassembled WGS sequence"/>
</dbReference>
<feature type="binding site" evidence="5">
    <location>
        <position position="109"/>
    </location>
    <ligand>
        <name>NAD(+)</name>
        <dbReference type="ChEBI" id="CHEBI:57540"/>
    </ligand>
</feature>
<evidence type="ECO:0000256" key="2">
    <source>
        <dbReference type="ARBA" id="ARBA00009463"/>
    </source>
</evidence>
<dbReference type="Gene3D" id="1.10.1040.10">
    <property type="entry name" value="N-(1-d-carboxylethyl)-l-norvaline Dehydrogenase, domain 2"/>
    <property type="match status" value="1"/>
</dbReference>
<name>A0AAV8UGQ1_9RHOD</name>
<evidence type="ECO:0000313" key="10">
    <source>
        <dbReference type="Proteomes" id="UP001157974"/>
    </source>
</evidence>
<feature type="binding site" evidence="5">
    <location>
        <position position="50"/>
    </location>
    <ligand>
        <name>NAD(+)</name>
        <dbReference type="ChEBI" id="CHEBI:57540"/>
    </ligand>
</feature>
<feature type="binding site" evidence="5">
    <location>
        <begin position="26"/>
        <end position="31"/>
    </location>
    <ligand>
        <name>NAD(+)</name>
        <dbReference type="ChEBI" id="CHEBI:57540"/>
    </ligand>
</feature>
<feature type="binding site" evidence="5">
    <location>
        <position position="136"/>
    </location>
    <ligand>
        <name>NAD(+)</name>
        <dbReference type="ChEBI" id="CHEBI:57540"/>
    </ligand>
</feature>
<keyword evidence="6" id="KW-0812">Transmembrane</keyword>
<dbReference type="FunFam" id="3.40.50.720:FF:000009">
    <property type="entry name" value="Fatty oxidation complex, alpha subunit"/>
    <property type="match status" value="1"/>
</dbReference>
<dbReference type="PIRSF" id="PIRSF000105">
    <property type="entry name" value="HCDH"/>
    <property type="match status" value="1"/>
</dbReference>
<dbReference type="InterPro" id="IPR006180">
    <property type="entry name" value="3-OHacyl-CoA_DH_CS"/>
</dbReference>
<dbReference type="InterPro" id="IPR036291">
    <property type="entry name" value="NAD(P)-bd_dom_sf"/>
</dbReference>
<comment type="similarity">
    <text evidence="2">Belongs to the 3-hydroxyacyl-CoA dehydrogenase family.</text>
</comment>
<evidence type="ECO:0000256" key="1">
    <source>
        <dbReference type="ARBA" id="ARBA00005005"/>
    </source>
</evidence>
<feature type="binding site" evidence="5">
    <location>
        <position position="114"/>
    </location>
    <ligand>
        <name>NAD(+)</name>
        <dbReference type="ChEBI" id="CHEBI:57540"/>
    </ligand>
</feature>
<evidence type="ECO:0000259" key="7">
    <source>
        <dbReference type="Pfam" id="PF00725"/>
    </source>
</evidence>
<dbReference type="AlphaFoldDB" id="A0AAV8UGQ1"/>
<sequence length="301" mass="32770">MKNLAKSTRCLSTILVKKMDAIGVVGAGQMGTGIALVAARNADMKVMCYDVDWSKLNGSMEWIRNKLNSYAERGDLDKSRVDEIISRITACKRIEDLGDAPLIVEAASERETLKLEIFKSLDQITDSEAILASNTSSISITKIGSVTSKPEKVVGMHFFNPVQVMQVVELIPGLETDESTIDVTKSVCERMGKVVGTVKDSPGFISNRVLMPYINEAINTFSEGVATIEEIDMAIVASSTKKMGPLATADLIGLDTCLAIMRVLHSHLGDDKYRPAPLLASYVHAGRLGRKSGRGFYKYDS</sequence>
<keyword evidence="5" id="KW-0520">NAD</keyword>
<feature type="site" description="Important for catalytic activity" evidence="4">
    <location>
        <position position="157"/>
    </location>
</feature>
<dbReference type="GO" id="GO:0016616">
    <property type="term" value="F:oxidoreductase activity, acting on the CH-OH group of donors, NAD or NADP as acceptor"/>
    <property type="evidence" value="ECO:0007669"/>
    <property type="project" value="InterPro"/>
</dbReference>
<comment type="caution">
    <text evidence="9">The sequence shown here is derived from an EMBL/GenBank/DDBJ whole genome shotgun (WGS) entry which is preliminary data.</text>
</comment>
<comment type="pathway">
    <text evidence="1">Lipid metabolism; fatty acid beta-oxidation.</text>
</comment>
<feature type="binding site" evidence="5">
    <location>
        <position position="291"/>
    </location>
    <ligand>
        <name>NAD(+)</name>
        <dbReference type="ChEBI" id="CHEBI:57540"/>
    </ligand>
</feature>
<feature type="domain" description="3-hydroxyacyl-CoA dehydrogenase C-terminal" evidence="7">
    <location>
        <begin position="203"/>
        <end position="299"/>
    </location>
</feature>
<organism evidence="9 10">
    <name type="scientific">Rhodosorus marinus</name>
    <dbReference type="NCBI Taxonomy" id="101924"/>
    <lineage>
        <taxon>Eukaryota</taxon>
        <taxon>Rhodophyta</taxon>
        <taxon>Stylonematophyceae</taxon>
        <taxon>Stylonematales</taxon>
        <taxon>Stylonemataceae</taxon>
        <taxon>Rhodosorus</taxon>
    </lineage>
</organism>
<dbReference type="SUPFAM" id="SSF51735">
    <property type="entry name" value="NAD(P)-binding Rossmann-fold domains"/>
    <property type="match status" value="1"/>
</dbReference>
<feature type="binding site" evidence="5">
    <location>
        <position position="160"/>
    </location>
    <ligand>
        <name>NAD(+)</name>
        <dbReference type="ChEBI" id="CHEBI:57540"/>
    </ligand>
</feature>
<dbReference type="InterPro" id="IPR022694">
    <property type="entry name" value="3-OHacyl-CoA_DH"/>
</dbReference>
<accession>A0AAV8UGQ1</accession>
<feature type="transmembrane region" description="Helical" evidence="6">
    <location>
        <begin position="21"/>
        <end position="39"/>
    </location>
</feature>
<dbReference type="InterPro" id="IPR006108">
    <property type="entry name" value="3HC_DH_C"/>
</dbReference>
<reference evidence="9 10" key="1">
    <citation type="journal article" date="2023" name="Nat. Commun.">
        <title>Origin of minicircular mitochondrial genomes in red algae.</title>
        <authorList>
            <person name="Lee Y."/>
            <person name="Cho C.H."/>
            <person name="Lee Y.M."/>
            <person name="Park S.I."/>
            <person name="Yang J.H."/>
            <person name="West J.A."/>
            <person name="Bhattacharya D."/>
            <person name="Yoon H.S."/>
        </authorList>
    </citation>
    <scope>NUCLEOTIDE SEQUENCE [LARGE SCALE GENOMIC DNA]</scope>
    <source>
        <strain evidence="9 10">CCMP1338</strain>
        <tissue evidence="9">Whole cell</tissue>
    </source>
</reference>
<evidence type="ECO:0000313" key="9">
    <source>
        <dbReference type="EMBL" id="KAJ8901675.1"/>
    </source>
</evidence>
<keyword evidence="3" id="KW-0560">Oxidoreductase</keyword>
<evidence type="ECO:0008006" key="11">
    <source>
        <dbReference type="Google" id="ProtNLM"/>
    </source>
</evidence>
<dbReference type="Pfam" id="PF02737">
    <property type="entry name" value="3HCDH_N"/>
    <property type="match status" value="1"/>
</dbReference>
<dbReference type="Gene3D" id="3.40.50.720">
    <property type="entry name" value="NAD(P)-binding Rossmann-like Domain"/>
    <property type="match status" value="1"/>
</dbReference>
<dbReference type="InterPro" id="IPR013328">
    <property type="entry name" value="6PGD_dom2"/>
</dbReference>
<dbReference type="GO" id="GO:0070403">
    <property type="term" value="F:NAD+ binding"/>
    <property type="evidence" value="ECO:0007669"/>
    <property type="project" value="InterPro"/>
</dbReference>
<dbReference type="PANTHER" id="PTHR48075">
    <property type="entry name" value="3-HYDROXYACYL-COA DEHYDROGENASE FAMILY PROTEIN"/>
    <property type="match status" value="1"/>
</dbReference>
<evidence type="ECO:0000256" key="6">
    <source>
        <dbReference type="SAM" id="Phobius"/>
    </source>
</evidence>
<evidence type="ECO:0000256" key="3">
    <source>
        <dbReference type="ARBA" id="ARBA00023002"/>
    </source>
</evidence>
<dbReference type="PROSITE" id="PS00067">
    <property type="entry name" value="3HCDH"/>
    <property type="match status" value="1"/>
</dbReference>
<dbReference type="InterPro" id="IPR006176">
    <property type="entry name" value="3-OHacyl-CoA_DH_NAD-bd"/>
</dbReference>
<keyword evidence="6" id="KW-1133">Transmembrane helix</keyword>
<dbReference type="EMBL" id="JAMWBK010000010">
    <property type="protein sequence ID" value="KAJ8901675.1"/>
    <property type="molecule type" value="Genomic_DNA"/>
</dbReference>
<dbReference type="Pfam" id="PF00725">
    <property type="entry name" value="3HCDH"/>
    <property type="match status" value="1"/>
</dbReference>
<evidence type="ECO:0000259" key="8">
    <source>
        <dbReference type="Pfam" id="PF02737"/>
    </source>
</evidence>
<dbReference type="SUPFAM" id="SSF48179">
    <property type="entry name" value="6-phosphogluconate dehydrogenase C-terminal domain-like"/>
    <property type="match status" value="1"/>
</dbReference>
<evidence type="ECO:0000256" key="4">
    <source>
        <dbReference type="PIRSR" id="PIRSR000105-1"/>
    </source>
</evidence>
<dbReference type="PANTHER" id="PTHR48075:SF5">
    <property type="entry name" value="3-HYDROXYBUTYRYL-COA DEHYDROGENASE"/>
    <property type="match status" value="1"/>
</dbReference>